<feature type="compositionally biased region" description="Low complexity" evidence="1">
    <location>
        <begin position="53"/>
        <end position="66"/>
    </location>
</feature>
<name>A0A5J4J9L0_9BACI</name>
<keyword evidence="2" id="KW-0472">Membrane</keyword>
<reference evidence="4 5" key="1">
    <citation type="submission" date="2019-09" db="EMBL/GenBank/DDBJ databases">
        <title>Draft genome sequence of Bacillus sp. JC-7.</title>
        <authorList>
            <person name="Tanaka N."/>
            <person name="Shiwa Y."/>
            <person name="Fujita N."/>
            <person name="Tanasupawat S."/>
        </authorList>
    </citation>
    <scope>NUCLEOTIDE SEQUENCE [LARGE SCALE GENOMIC DNA]</scope>
    <source>
        <strain evidence="4 5">JC-7</strain>
    </source>
</reference>
<protein>
    <recommendedName>
        <fullName evidence="3">Transcobalamin-like C-terminal domain-containing protein</fullName>
    </recommendedName>
</protein>
<keyword evidence="2" id="KW-1133">Transmembrane helix</keyword>
<dbReference type="InterPro" id="IPR027954">
    <property type="entry name" value="Transcobalamin-like_C"/>
</dbReference>
<feature type="compositionally biased region" description="Low complexity" evidence="1">
    <location>
        <begin position="78"/>
        <end position="135"/>
    </location>
</feature>
<keyword evidence="2" id="KW-0812">Transmembrane</keyword>
<evidence type="ECO:0000256" key="1">
    <source>
        <dbReference type="SAM" id="MobiDB-lite"/>
    </source>
</evidence>
<organism evidence="4 5">
    <name type="scientific">Weizmannia acidilactici</name>
    <dbReference type="NCBI Taxonomy" id="2607726"/>
    <lineage>
        <taxon>Bacteria</taxon>
        <taxon>Bacillati</taxon>
        <taxon>Bacillota</taxon>
        <taxon>Bacilli</taxon>
        <taxon>Bacillales</taxon>
        <taxon>Bacillaceae</taxon>
        <taxon>Heyndrickxia</taxon>
    </lineage>
</organism>
<comment type="caution">
    <text evidence="4">The sequence shown here is derived from an EMBL/GenBank/DDBJ whole genome shotgun (WGS) entry which is preliminary data.</text>
</comment>
<sequence>MKLKSIIIDSVAVLLIAFGAWFFIDGFHTETKTVKTYSAATQTASIPAKSEDAAQTSTAAGSSGSKTKSDSNPSAANSKSGSSNDTLSKSSTKSKTGETPASKTATTVSTTQSTSSGAFSSDSGSSIAGSSPNASSEKKAETVSLTVKGYKGTIFSGKYAYHSGDTAFTLLKTAASAEGISLDYSGSGATAYVKGIDGQNEGDKGGMSGWKYKVNGKEPNYSAGTYKLKAGDQVVWYYSE</sequence>
<dbReference type="Proteomes" id="UP000391919">
    <property type="component" value="Unassembled WGS sequence"/>
</dbReference>
<evidence type="ECO:0000313" key="4">
    <source>
        <dbReference type="EMBL" id="GER71502.1"/>
    </source>
</evidence>
<dbReference type="Gene3D" id="2.170.130.30">
    <property type="match status" value="1"/>
</dbReference>
<dbReference type="RefSeq" id="WP_151697908.1">
    <property type="nucleotide sequence ID" value="NZ_BKZP01000024.1"/>
</dbReference>
<dbReference type="Pfam" id="PF14478">
    <property type="entry name" value="DUF4430"/>
    <property type="match status" value="1"/>
</dbReference>
<dbReference type="AlphaFoldDB" id="A0A5J4J9L0"/>
<feature type="domain" description="Transcobalamin-like C-terminal" evidence="3">
    <location>
        <begin position="164"/>
        <end position="239"/>
    </location>
</feature>
<accession>A0A5J4J9L0</accession>
<dbReference type="EMBL" id="BKZQ01000051">
    <property type="protein sequence ID" value="GER71502.1"/>
    <property type="molecule type" value="Genomic_DNA"/>
</dbReference>
<evidence type="ECO:0000259" key="3">
    <source>
        <dbReference type="Pfam" id="PF14478"/>
    </source>
</evidence>
<keyword evidence="5" id="KW-1185">Reference proteome</keyword>
<feature type="region of interest" description="Disordered" evidence="1">
    <location>
        <begin position="44"/>
        <end position="142"/>
    </location>
</feature>
<gene>
    <name evidence="4" type="ORF">BpJC7_28050</name>
</gene>
<evidence type="ECO:0000313" key="5">
    <source>
        <dbReference type="Proteomes" id="UP000391919"/>
    </source>
</evidence>
<proteinExistence type="predicted"/>
<evidence type="ECO:0000256" key="2">
    <source>
        <dbReference type="SAM" id="Phobius"/>
    </source>
</evidence>
<feature type="transmembrane region" description="Helical" evidence="2">
    <location>
        <begin position="7"/>
        <end position="24"/>
    </location>
</feature>